<dbReference type="PROSITE" id="PS51257">
    <property type="entry name" value="PROKAR_LIPOPROTEIN"/>
    <property type="match status" value="1"/>
</dbReference>
<dbReference type="RefSeq" id="WP_062409790.1">
    <property type="nucleotide sequence ID" value="NZ_CP013652.1"/>
</dbReference>
<accession>A0A0U2M7A6</accession>
<dbReference type="PANTHER" id="PTHR43649:SF30">
    <property type="entry name" value="ABC TRANSPORTER SUBSTRATE-BINDING PROTEIN"/>
    <property type="match status" value="1"/>
</dbReference>
<evidence type="ECO:0000256" key="1">
    <source>
        <dbReference type="SAM" id="SignalP"/>
    </source>
</evidence>
<dbReference type="PATRIC" id="fig|162209.4.peg.3899"/>
<name>A0A0U2M7A6_9BACL</name>
<dbReference type="STRING" id="162209.IJ22_36620"/>
<dbReference type="KEGG" id="pnp:IJ22_36620"/>
<reference evidence="3" key="1">
    <citation type="submission" date="2015-12" db="EMBL/GenBank/DDBJ databases">
        <title>Complete genome sequences of two moderately thermophilic Paenibacillus species.</title>
        <authorList>
            <person name="Butler R.III."/>
            <person name="Wang J."/>
            <person name="Stark B.C."/>
            <person name="Pombert J.-F."/>
        </authorList>
    </citation>
    <scope>NUCLEOTIDE SEQUENCE [LARGE SCALE GENOMIC DNA]</scope>
    <source>
        <strain evidence="3">32O-Y</strain>
    </source>
</reference>
<gene>
    <name evidence="2" type="ORF">IJ22_36620</name>
</gene>
<dbReference type="Gene3D" id="3.40.190.10">
    <property type="entry name" value="Periplasmic binding protein-like II"/>
    <property type="match status" value="1"/>
</dbReference>
<dbReference type="Pfam" id="PF13416">
    <property type="entry name" value="SBP_bac_8"/>
    <property type="match status" value="1"/>
</dbReference>
<dbReference type="InterPro" id="IPR050490">
    <property type="entry name" value="Bact_solute-bd_prot1"/>
</dbReference>
<evidence type="ECO:0000313" key="2">
    <source>
        <dbReference type="EMBL" id="ALS24000.1"/>
    </source>
</evidence>
<organism evidence="2 3">
    <name type="scientific">Paenibacillus naphthalenovorans</name>
    <dbReference type="NCBI Taxonomy" id="162209"/>
    <lineage>
        <taxon>Bacteria</taxon>
        <taxon>Bacillati</taxon>
        <taxon>Bacillota</taxon>
        <taxon>Bacilli</taxon>
        <taxon>Bacillales</taxon>
        <taxon>Paenibacillaceae</taxon>
        <taxon>Paenibacillus</taxon>
    </lineage>
</organism>
<dbReference type="EMBL" id="CP013652">
    <property type="protein sequence ID" value="ALS24000.1"/>
    <property type="molecule type" value="Genomic_DNA"/>
</dbReference>
<feature type="chain" id="PRO_5039164742" evidence="1">
    <location>
        <begin position="24"/>
        <end position="437"/>
    </location>
</feature>
<dbReference type="AlphaFoldDB" id="A0A0U2M7A6"/>
<dbReference type="Proteomes" id="UP000061660">
    <property type="component" value="Chromosome"/>
</dbReference>
<protein>
    <submittedName>
        <fullName evidence="2">Glycerol-3-phosphate ABC transporter substrate-binding protein</fullName>
    </submittedName>
</protein>
<reference evidence="2 3" key="2">
    <citation type="journal article" date="2016" name="Genome Announc.">
        <title>Complete Genome Sequences of Two Interactive Moderate Thermophiles, Paenibacillus napthalenovorans 32O-Y and Paenibacillus sp. 32O-W.</title>
        <authorList>
            <person name="Butler R.R.III."/>
            <person name="Wang J."/>
            <person name="Stark B.C."/>
            <person name="Pombert J.F."/>
        </authorList>
    </citation>
    <scope>NUCLEOTIDE SEQUENCE [LARGE SCALE GENOMIC DNA]</scope>
    <source>
        <strain evidence="2 3">32O-Y</strain>
    </source>
</reference>
<dbReference type="OrthoDB" id="9795467at2"/>
<feature type="signal peptide" evidence="1">
    <location>
        <begin position="1"/>
        <end position="23"/>
    </location>
</feature>
<proteinExistence type="predicted"/>
<evidence type="ECO:0000313" key="3">
    <source>
        <dbReference type="Proteomes" id="UP000061660"/>
    </source>
</evidence>
<keyword evidence="1" id="KW-0732">Signal</keyword>
<dbReference type="CDD" id="cd14748">
    <property type="entry name" value="PBP2_UgpB"/>
    <property type="match status" value="1"/>
</dbReference>
<dbReference type="SUPFAM" id="SSF53850">
    <property type="entry name" value="Periplasmic binding protein-like II"/>
    <property type="match status" value="1"/>
</dbReference>
<sequence length="437" mass="48980" precursor="true">MKMKKWMTAMAAGTLAASLAACSGGTTTEGTAQADDGLKDDTTPVTIQYWHSHAEAQMEGLNYMVAEFSKKYPHITVEPVFQGAYAELHKKLQAAVAAGDVPAVTNVEVSSLPNFANSGVFADLTPWIQRDKVQLDDFSKGMLQAYAYNNKQYGFPLIVSTSVFVYNKTLLDQLGVQPPQTWSDIDAFNEKVTQKENGKTVRYAFSVPGWDTWYYDPWLVNGGGTILTSDMKKSAVETPESLRYIEKFYKWKNEGHMHIGYGKGASDNMRQMFLNGQIAMVQHTSAMLKMYRENAGFEVGVSFLPGDKQRTSNIGGAGIVMMEQEDAKKKEAAWKFIEFMTSSEHNIKWAESVGYLPTRKSAISSNEGSEYFKRWPQYKAVFDNFDSVTPRLQHPAYPEFSKQYLEVMGKMALNNEDPVPLMKEAANKINDILADFE</sequence>
<dbReference type="PANTHER" id="PTHR43649">
    <property type="entry name" value="ARABINOSE-BINDING PROTEIN-RELATED"/>
    <property type="match status" value="1"/>
</dbReference>
<keyword evidence="3" id="KW-1185">Reference proteome</keyword>
<dbReference type="InterPro" id="IPR006059">
    <property type="entry name" value="SBP"/>
</dbReference>